<gene>
    <name evidence="2" type="ORF">HLB29_03240</name>
</gene>
<accession>A0ABR6TJW4</accession>
<organism evidence="2 3">
    <name type="scientific">Peptostreptococcus canis</name>
    <dbReference type="NCBI Taxonomy" id="1159213"/>
    <lineage>
        <taxon>Bacteria</taxon>
        <taxon>Bacillati</taxon>
        <taxon>Bacillota</taxon>
        <taxon>Clostridia</taxon>
        <taxon>Peptostreptococcales</taxon>
        <taxon>Peptostreptococcaceae</taxon>
        <taxon>Peptostreptococcus</taxon>
    </lineage>
</organism>
<dbReference type="Proteomes" id="UP000713904">
    <property type="component" value="Unassembled WGS sequence"/>
</dbReference>
<sequence>MSKSTRKIIMFIALFSVFSSMSTLIYKTIYKLDIPWFLIAGGLICGLVLAYLVRSYDSDDDYMPKNSKKLK</sequence>
<keyword evidence="3" id="KW-1185">Reference proteome</keyword>
<evidence type="ECO:0000313" key="3">
    <source>
        <dbReference type="Proteomes" id="UP000713904"/>
    </source>
</evidence>
<keyword evidence="1" id="KW-1133">Transmembrane helix</keyword>
<dbReference type="EMBL" id="JABGBW010000002">
    <property type="protein sequence ID" value="MBC2575692.1"/>
    <property type="molecule type" value="Genomic_DNA"/>
</dbReference>
<name>A0ABR6TJW4_9FIRM</name>
<dbReference type="RefSeq" id="WP_185623721.1">
    <property type="nucleotide sequence ID" value="NZ_JABGBW010000002.1"/>
</dbReference>
<keyword evidence="1" id="KW-0472">Membrane</keyword>
<comment type="caution">
    <text evidence="2">The sequence shown here is derived from an EMBL/GenBank/DDBJ whole genome shotgun (WGS) entry which is preliminary data.</text>
</comment>
<keyword evidence="1" id="KW-0812">Transmembrane</keyword>
<evidence type="ECO:0000313" key="2">
    <source>
        <dbReference type="EMBL" id="MBC2575692.1"/>
    </source>
</evidence>
<protein>
    <submittedName>
        <fullName evidence="2">Uncharacterized protein</fullName>
    </submittedName>
</protein>
<proteinExistence type="predicted"/>
<evidence type="ECO:0000256" key="1">
    <source>
        <dbReference type="SAM" id="Phobius"/>
    </source>
</evidence>
<feature type="transmembrane region" description="Helical" evidence="1">
    <location>
        <begin position="34"/>
        <end position="53"/>
    </location>
</feature>
<feature type="transmembrane region" description="Helical" evidence="1">
    <location>
        <begin position="7"/>
        <end position="28"/>
    </location>
</feature>
<reference evidence="2 3" key="1">
    <citation type="submission" date="2020-05" db="EMBL/GenBank/DDBJ databases">
        <title>Draft genome of xy-202 and genomic insight in genome of the genus Peptostreptococcus.</title>
        <authorList>
            <person name="Zhang Z."/>
        </authorList>
    </citation>
    <scope>NUCLEOTIDE SEQUENCE [LARGE SCALE GENOMIC DNA]</scope>
    <source>
        <strain evidence="2 3">DSM 27025</strain>
    </source>
</reference>